<dbReference type="HOGENOM" id="CLU_152736_0_0_1"/>
<dbReference type="Proteomes" id="UP000009169">
    <property type="component" value="Unassembled WGS sequence"/>
</dbReference>
<dbReference type="VEuPathDB" id="FungiDB:TEQG_01714"/>
<sequence length="140" mass="16296">MANEAPVGSREEVLLQQLERERALRRQAEDEKERAERDNARLQKQLQPTTLPEFLDACHVYLSVGFSSRINYKTGTQGNSENAYLKLRPDYIREWTTFSQEQSEVWRGLFSVDFASEPHFTSLNTLKEWQRPASRSMALS</sequence>
<keyword evidence="1" id="KW-0175">Coiled coil</keyword>
<dbReference type="AlphaFoldDB" id="F2PL81"/>
<dbReference type="eggNOG" id="ENOG502SHD6">
    <property type="taxonomic scope" value="Eukaryota"/>
</dbReference>
<gene>
    <name evidence="2" type="ORF">TEQG_01714</name>
</gene>
<organism evidence="2 3">
    <name type="scientific">Trichophyton equinum (strain ATCC MYA-4606 / CBS 127.97)</name>
    <name type="common">Horse ringworm fungus</name>
    <dbReference type="NCBI Taxonomy" id="559882"/>
    <lineage>
        <taxon>Eukaryota</taxon>
        <taxon>Fungi</taxon>
        <taxon>Dikarya</taxon>
        <taxon>Ascomycota</taxon>
        <taxon>Pezizomycotina</taxon>
        <taxon>Eurotiomycetes</taxon>
        <taxon>Eurotiomycetidae</taxon>
        <taxon>Onygenales</taxon>
        <taxon>Arthrodermataceae</taxon>
        <taxon>Trichophyton</taxon>
    </lineage>
</organism>
<name>F2PL81_TRIEC</name>
<evidence type="ECO:0000313" key="2">
    <source>
        <dbReference type="EMBL" id="EGE02679.1"/>
    </source>
</evidence>
<reference evidence="3" key="1">
    <citation type="journal article" date="2012" name="MBio">
        <title>Comparative genome analysis of Trichophyton rubrum and related dermatophytes reveals candidate genes involved in infection.</title>
        <authorList>
            <person name="Martinez D.A."/>
            <person name="Oliver B.G."/>
            <person name="Graeser Y."/>
            <person name="Goldberg J.M."/>
            <person name="Li W."/>
            <person name="Martinez-Rossi N.M."/>
            <person name="Monod M."/>
            <person name="Shelest E."/>
            <person name="Barton R.C."/>
            <person name="Birch E."/>
            <person name="Brakhage A.A."/>
            <person name="Chen Z."/>
            <person name="Gurr S.J."/>
            <person name="Heiman D."/>
            <person name="Heitman J."/>
            <person name="Kosti I."/>
            <person name="Rossi A."/>
            <person name="Saif S."/>
            <person name="Samalova M."/>
            <person name="Saunders C.W."/>
            <person name="Shea T."/>
            <person name="Summerbell R.C."/>
            <person name="Xu J."/>
            <person name="Young S."/>
            <person name="Zeng Q."/>
            <person name="Birren B.W."/>
            <person name="Cuomo C.A."/>
            <person name="White T.C."/>
        </authorList>
    </citation>
    <scope>NUCLEOTIDE SEQUENCE [LARGE SCALE GENOMIC DNA]</scope>
    <source>
        <strain evidence="3">ATCC MYA-4606 / CBS 127.97</strain>
    </source>
</reference>
<evidence type="ECO:0000313" key="3">
    <source>
        <dbReference type="Proteomes" id="UP000009169"/>
    </source>
</evidence>
<keyword evidence="3" id="KW-1185">Reference proteome</keyword>
<proteinExistence type="predicted"/>
<protein>
    <submittedName>
        <fullName evidence="2">Uncharacterized protein</fullName>
    </submittedName>
</protein>
<feature type="coiled-coil region" evidence="1">
    <location>
        <begin position="11"/>
        <end position="45"/>
    </location>
</feature>
<dbReference type="EMBL" id="DS995723">
    <property type="protein sequence ID" value="EGE02679.1"/>
    <property type="molecule type" value="Genomic_DNA"/>
</dbReference>
<evidence type="ECO:0000256" key="1">
    <source>
        <dbReference type="SAM" id="Coils"/>
    </source>
</evidence>
<accession>F2PL81</accession>